<evidence type="ECO:0000313" key="1">
    <source>
        <dbReference type="EMBL" id="KAK2146108.1"/>
    </source>
</evidence>
<comment type="caution">
    <text evidence="1">The sequence shown here is derived from an EMBL/GenBank/DDBJ whole genome shotgun (WGS) entry which is preliminary data.</text>
</comment>
<accession>A0AAD9MVY0</accession>
<dbReference type="Proteomes" id="UP001208570">
    <property type="component" value="Unassembled WGS sequence"/>
</dbReference>
<evidence type="ECO:0000313" key="2">
    <source>
        <dbReference type="Proteomes" id="UP001208570"/>
    </source>
</evidence>
<proteinExistence type="predicted"/>
<reference evidence="1" key="1">
    <citation type="journal article" date="2023" name="Mol. Biol. Evol.">
        <title>Third-Generation Sequencing Reveals the Adaptive Role of the Epigenome in Three Deep-Sea Polychaetes.</title>
        <authorList>
            <person name="Perez M."/>
            <person name="Aroh O."/>
            <person name="Sun Y."/>
            <person name="Lan Y."/>
            <person name="Juniper S.K."/>
            <person name="Young C.R."/>
            <person name="Angers B."/>
            <person name="Qian P.Y."/>
        </authorList>
    </citation>
    <scope>NUCLEOTIDE SEQUENCE</scope>
    <source>
        <strain evidence="1">P08H-3</strain>
    </source>
</reference>
<protein>
    <recommendedName>
        <fullName evidence="3">Protein sleepless</fullName>
    </recommendedName>
</protein>
<name>A0AAD9MVY0_9ANNE</name>
<evidence type="ECO:0008006" key="3">
    <source>
        <dbReference type="Google" id="ProtNLM"/>
    </source>
</evidence>
<dbReference type="EMBL" id="JAODUP010000632">
    <property type="protein sequence ID" value="KAK2146108.1"/>
    <property type="molecule type" value="Genomic_DNA"/>
</dbReference>
<dbReference type="AlphaFoldDB" id="A0AAD9MVY0"/>
<gene>
    <name evidence="1" type="ORF">LSH36_632g01057</name>
</gene>
<keyword evidence="2" id="KW-1185">Reference proteome</keyword>
<sequence>MHWAHVCMTESRPGDGTLCFCDDNYCNAASSPHHRLHHQQLARYTIISSLICHLFYMRISSVEYFSPS</sequence>
<organism evidence="1 2">
    <name type="scientific">Paralvinella palmiformis</name>
    <dbReference type="NCBI Taxonomy" id="53620"/>
    <lineage>
        <taxon>Eukaryota</taxon>
        <taxon>Metazoa</taxon>
        <taxon>Spiralia</taxon>
        <taxon>Lophotrochozoa</taxon>
        <taxon>Annelida</taxon>
        <taxon>Polychaeta</taxon>
        <taxon>Sedentaria</taxon>
        <taxon>Canalipalpata</taxon>
        <taxon>Terebellida</taxon>
        <taxon>Terebelliformia</taxon>
        <taxon>Alvinellidae</taxon>
        <taxon>Paralvinella</taxon>
    </lineage>
</organism>